<evidence type="ECO:0000313" key="1">
    <source>
        <dbReference type="EMBL" id="CAG27136.1"/>
    </source>
</evidence>
<evidence type="ECO:0000313" key="2">
    <source>
        <dbReference type="Proteomes" id="UP000001239"/>
    </source>
</evidence>
<reference evidence="1 2" key="1">
    <citation type="journal article" date="2002" name="Genetika">
        <title>Phenogenetic characterization of a group of giant Phi KZ-like bacteriophages of Pseudomonas aeruginosa].</title>
        <authorList>
            <person name="Burkal'tseva M.V."/>
            <person name="Krylov V.N."/>
            <person name="Pleteneva E.A."/>
            <person name="Shaburova O.V."/>
            <person name="Krylov S.V."/>
            <person name="Volckaert G."/>
            <person name="Sykilinda N.N."/>
            <person name="Kurochkina L.P."/>
            <person name="Mesyanzhinov V.V."/>
        </authorList>
    </citation>
    <scope>NUCLEOTIDE SEQUENCE [LARGE SCALE GENOMIC DNA]</scope>
</reference>
<dbReference type="GeneID" id="5176675"/>
<dbReference type="EMBL" id="AJ697969">
    <property type="protein sequence ID" value="CAG27136.1"/>
    <property type="molecule type" value="Genomic_DNA"/>
</dbReference>
<reference evidence="1 2" key="3">
    <citation type="journal article" date="2004" name="Bioinformatics">
        <title>PHIRE, a deterministic approach to reveal regulatory elements in bacteriophage genomes.</title>
        <authorList>
            <person name="Lavigne R."/>
            <person name="Sun W.D."/>
            <person name="Volckaert G."/>
        </authorList>
    </citation>
    <scope>NUCLEOTIDE SEQUENCE [LARGE SCALE GENOMIC DNA]</scope>
</reference>
<protein>
    <submittedName>
        <fullName evidence="1">Uncharacterized protein</fullName>
    </submittedName>
</protein>
<keyword evidence="2" id="KW-1185">Reference proteome</keyword>
<sequence>MTYSCNPHSRTVKSQNIRTPGMEFLRQKFILKILVTERVRCFMDEVNFDMSGEFIRKFITVPPEYTEPETIEQYIQTEVLDIMEAFKQYEENAVYQEDLKALLPYKGHRWHLVSSTDSGVLITVEA</sequence>
<dbReference type="RefSeq" id="YP_418075.1">
    <property type="nucleotide sequence ID" value="NC_007623.1"/>
</dbReference>
<organism evidence="1 2">
    <name type="scientific">Pseudomonas phage EL</name>
    <dbReference type="NCBI Taxonomy" id="273133"/>
    <lineage>
        <taxon>Viruses</taxon>
        <taxon>Duplodnaviria</taxon>
        <taxon>Heunggongvirae</taxon>
        <taxon>Uroviricota</taxon>
        <taxon>Caudoviricetes</taxon>
        <taxon>Chimalliviridae</taxon>
        <taxon>Elvirus</taxon>
        <taxon>Elvirus EL</taxon>
    </lineage>
</organism>
<accession>Q2Z139</accession>
<dbReference type="Proteomes" id="UP000001239">
    <property type="component" value="Segment"/>
</dbReference>
<reference evidence="1 2" key="2">
    <citation type="journal article" date="2003" name="Res. Microbiol.">
        <title>Myoviridae bacteriophages of Pseudomonas aeruginosa: a long and complex evolutionary pathway.</title>
        <authorList>
            <person name="Krylov V.N."/>
            <person name="Pleteneva E.A."/>
            <person name="Bourkalsteva M.V."/>
            <person name="Shaburova O.V."/>
            <person name="Volckaert G."/>
            <person name="Sykilinda N.N."/>
            <person name="Kurochkina L.P."/>
            <person name="Mesyanzhinov V.V."/>
        </authorList>
    </citation>
    <scope>NUCLEOTIDE SEQUENCE [LARGE SCALE GENOMIC DNA]</scope>
</reference>
<reference evidence="1 2" key="4">
    <citation type="journal article" date="2005" name="J. Mol. Biol.">
        <title>Genome comparison of Pseudomonas aeruginosa large phages.</title>
        <authorList>
            <person name="Hertveldt K."/>
            <person name="Lavigne R."/>
            <person name="Pleteneva E."/>
            <person name="Sernova N."/>
            <person name="Kurochkina L."/>
            <person name="Korchevskii R."/>
            <person name="Robben J."/>
            <person name="Mesyanzhinov V."/>
            <person name="Krylov V.N."/>
            <person name="Volckaert G."/>
        </authorList>
    </citation>
    <scope>NUCLEOTIDE SEQUENCE</scope>
</reference>
<dbReference type="KEGG" id="vg:5176675"/>
<proteinExistence type="predicted"/>
<name>Q2Z139_9CAUD</name>